<proteinExistence type="predicted"/>
<protein>
    <recommendedName>
        <fullName evidence="2">AAA+ ATPase domain-containing protein</fullName>
    </recommendedName>
</protein>
<evidence type="ECO:0000313" key="3">
    <source>
        <dbReference type="EMBL" id="QDU95777.1"/>
    </source>
</evidence>
<name>A0A518DVB6_9BACT</name>
<keyword evidence="1" id="KW-0238">DNA-binding</keyword>
<sequence length="442" mass="49791">MSNATDSLNMASGLLASLMSDESFRPAEPRSIKETGLTETVVEALVLKYLLLIGSSAGRQIGEKICLPFGILEELLSSLRRRQLLSHSGSTSLNDYYYILTEQGRERAKSYMAQCAYVGPAPVPLEDYKVSVDAQTIRAEAPQRAQLERGFAKISVEDDLFDSLGPAINSGSGLFLYGAPGNGKTTLAKCITACYGQEIWIPHTLFEDGQFIKLFDAAFHELQAAAASTLLRSNSHDTRWVKIKRPTVVVGGELTMENLEMRHDPLNNVSEAPLQLKSNCGCMLIDDFGRQRMEPQELLNRWIVPLENKVDYLTLATGKKIQVPFEQLIIFSTNLDPQDLTDDAFLRRIPYKIEVGDPGREEFKLLFQVFARSIGCVYEEETVDYLIDTHYLPVNRPLRRCQPRDLLSQIRNYCNYNGRPVEMRKDYFDRVVKSYFTVVAGT</sequence>
<organism evidence="3 4">
    <name type="scientific">Lignipirellula cremea</name>
    <dbReference type="NCBI Taxonomy" id="2528010"/>
    <lineage>
        <taxon>Bacteria</taxon>
        <taxon>Pseudomonadati</taxon>
        <taxon>Planctomycetota</taxon>
        <taxon>Planctomycetia</taxon>
        <taxon>Pirellulales</taxon>
        <taxon>Pirellulaceae</taxon>
        <taxon>Lignipirellula</taxon>
    </lineage>
</organism>
<feature type="domain" description="AAA+ ATPase" evidence="2">
    <location>
        <begin position="170"/>
        <end position="359"/>
    </location>
</feature>
<dbReference type="RefSeq" id="WP_145054476.1">
    <property type="nucleotide sequence ID" value="NZ_CP036433.1"/>
</dbReference>
<dbReference type="InterPro" id="IPR027417">
    <property type="entry name" value="P-loop_NTPase"/>
</dbReference>
<dbReference type="Gene3D" id="3.40.50.300">
    <property type="entry name" value="P-loop containing nucleotide triphosphate hydrolases"/>
    <property type="match status" value="1"/>
</dbReference>
<dbReference type="InterPro" id="IPR036390">
    <property type="entry name" value="WH_DNA-bd_sf"/>
</dbReference>
<evidence type="ECO:0000259" key="2">
    <source>
        <dbReference type="SMART" id="SM00382"/>
    </source>
</evidence>
<keyword evidence="4" id="KW-1185">Reference proteome</keyword>
<dbReference type="GO" id="GO:0003677">
    <property type="term" value="F:DNA binding"/>
    <property type="evidence" value="ECO:0007669"/>
    <property type="project" value="UniProtKB-KW"/>
</dbReference>
<dbReference type="InterPro" id="IPR003593">
    <property type="entry name" value="AAA+_ATPase"/>
</dbReference>
<reference evidence="3 4" key="1">
    <citation type="submission" date="2019-02" db="EMBL/GenBank/DDBJ databases">
        <title>Deep-cultivation of Planctomycetes and their phenomic and genomic characterization uncovers novel biology.</title>
        <authorList>
            <person name="Wiegand S."/>
            <person name="Jogler M."/>
            <person name="Boedeker C."/>
            <person name="Pinto D."/>
            <person name="Vollmers J."/>
            <person name="Rivas-Marin E."/>
            <person name="Kohn T."/>
            <person name="Peeters S.H."/>
            <person name="Heuer A."/>
            <person name="Rast P."/>
            <person name="Oberbeckmann S."/>
            <person name="Bunk B."/>
            <person name="Jeske O."/>
            <person name="Meyerdierks A."/>
            <person name="Storesund J.E."/>
            <person name="Kallscheuer N."/>
            <person name="Luecker S."/>
            <person name="Lage O.M."/>
            <person name="Pohl T."/>
            <person name="Merkel B.J."/>
            <person name="Hornburger P."/>
            <person name="Mueller R.-W."/>
            <person name="Bruemmer F."/>
            <person name="Labrenz M."/>
            <person name="Spormann A.M."/>
            <person name="Op den Camp H."/>
            <person name="Overmann J."/>
            <person name="Amann R."/>
            <person name="Jetten M.S.M."/>
            <person name="Mascher T."/>
            <person name="Medema M.H."/>
            <person name="Devos D.P."/>
            <person name="Kaster A.-K."/>
            <person name="Ovreas L."/>
            <person name="Rohde M."/>
            <person name="Galperin M.Y."/>
            <person name="Jogler C."/>
        </authorList>
    </citation>
    <scope>NUCLEOTIDE SEQUENCE [LARGE SCALE GENOMIC DNA]</scope>
    <source>
        <strain evidence="3 4">Pla85_3_4</strain>
    </source>
</reference>
<dbReference type="SUPFAM" id="SSF52540">
    <property type="entry name" value="P-loop containing nucleoside triphosphate hydrolases"/>
    <property type="match status" value="1"/>
</dbReference>
<dbReference type="EMBL" id="CP036433">
    <property type="protein sequence ID" value="QDU95777.1"/>
    <property type="molecule type" value="Genomic_DNA"/>
</dbReference>
<dbReference type="SMART" id="SM00382">
    <property type="entry name" value="AAA"/>
    <property type="match status" value="1"/>
</dbReference>
<evidence type="ECO:0000256" key="1">
    <source>
        <dbReference type="ARBA" id="ARBA00023125"/>
    </source>
</evidence>
<accession>A0A518DVB6</accession>
<dbReference type="AlphaFoldDB" id="A0A518DVB6"/>
<evidence type="ECO:0000313" key="4">
    <source>
        <dbReference type="Proteomes" id="UP000317648"/>
    </source>
</evidence>
<dbReference type="SUPFAM" id="SSF46785">
    <property type="entry name" value="Winged helix' DNA-binding domain"/>
    <property type="match status" value="1"/>
</dbReference>
<gene>
    <name evidence="3" type="ORF">Pla8534_35940</name>
</gene>
<dbReference type="KEGG" id="lcre:Pla8534_35940"/>
<dbReference type="OrthoDB" id="9783370at2"/>
<dbReference type="Proteomes" id="UP000317648">
    <property type="component" value="Chromosome"/>
</dbReference>